<dbReference type="PANTHER" id="PTHR30472">
    <property type="entry name" value="FERRIC ENTEROBACTIN TRANSPORT SYSTEM PERMEASE PROTEIN"/>
    <property type="match status" value="1"/>
</dbReference>
<sequence length="349" mass="35362">MTLIRPSEILIRTPRLSLLLPRRALWMCLLLTLIAAATLLASLGTGSFGATWHQTISALRGGTGEMIDNVVWEFRLPRAICALLAGAMMALSGAALQNLTRNSLADPSLVGVSQGAACAALIVLVAAPTAAAVWRPLAAFGGALAVTALILALSASKRGNTTVRFILLGIGVAAMISAINAALMTYGNIDRVVAALGWLSGSIGSTGWRDVHALGFATALLAPALLALARPIGALRLGEATATGLGVNTRKLRPLLVIIAVGLAATATASVGPLGFIGLICPHAARRLAPAGPALHLVLTALCGAVLVALADLAGRTLAAPVQIPAGLITAMIGVPVFVGLLRRGPTQG</sequence>
<keyword evidence="6 8" id="KW-1133">Transmembrane helix</keyword>
<dbReference type="GO" id="GO:0005886">
    <property type="term" value="C:plasma membrane"/>
    <property type="evidence" value="ECO:0007669"/>
    <property type="project" value="UniProtKB-SubCell"/>
</dbReference>
<reference evidence="9 10" key="1">
    <citation type="submission" date="2017-02" db="EMBL/GenBank/DDBJ databases">
        <title>Ketogulonicigenium robustum SPU B003 Genome sequencing and assembly.</title>
        <authorList>
            <person name="Li Y."/>
            <person name="Liu L."/>
            <person name="Wang C."/>
            <person name="Zhang M."/>
            <person name="Zhang T."/>
            <person name="Zhang Y."/>
        </authorList>
    </citation>
    <scope>NUCLEOTIDE SEQUENCE [LARGE SCALE GENOMIC DNA]</scope>
    <source>
        <strain evidence="9 10">SPU_B003</strain>
        <plasmid evidence="9 10">unnamed1</plasmid>
    </source>
</reference>
<feature type="transmembrane region" description="Helical" evidence="8">
    <location>
        <begin position="323"/>
        <end position="342"/>
    </location>
</feature>
<dbReference type="KEGG" id="kro:BVG79_p1000205"/>
<organism evidence="9 10">
    <name type="scientific">Ketogulonicigenium robustum</name>
    <dbReference type="NCBI Taxonomy" id="92947"/>
    <lineage>
        <taxon>Bacteria</taxon>
        <taxon>Pseudomonadati</taxon>
        <taxon>Pseudomonadota</taxon>
        <taxon>Alphaproteobacteria</taxon>
        <taxon>Rhodobacterales</taxon>
        <taxon>Roseobacteraceae</taxon>
        <taxon>Ketogulonicigenium</taxon>
    </lineage>
</organism>
<feature type="transmembrane region" description="Helical" evidence="8">
    <location>
        <begin position="133"/>
        <end position="153"/>
    </location>
</feature>
<dbReference type="OrthoDB" id="9811975at2"/>
<feature type="transmembrane region" description="Helical" evidence="8">
    <location>
        <begin position="215"/>
        <end position="235"/>
    </location>
</feature>
<dbReference type="EMBL" id="CP019938">
    <property type="protein sequence ID" value="ARO16007.1"/>
    <property type="molecule type" value="Genomic_DNA"/>
</dbReference>
<feature type="transmembrane region" description="Helical" evidence="8">
    <location>
        <begin position="24"/>
        <end position="43"/>
    </location>
</feature>
<name>A0A1W6P3U5_9RHOB</name>
<dbReference type="Pfam" id="PF01032">
    <property type="entry name" value="FecCD"/>
    <property type="match status" value="1"/>
</dbReference>
<dbReference type="PANTHER" id="PTHR30472:SF24">
    <property type="entry name" value="FERRIC ENTEROBACTIN TRANSPORT SYSTEM PERMEASE PROTEIN FEPG"/>
    <property type="match status" value="1"/>
</dbReference>
<evidence type="ECO:0000256" key="7">
    <source>
        <dbReference type="ARBA" id="ARBA00023136"/>
    </source>
</evidence>
<dbReference type="SUPFAM" id="SSF81345">
    <property type="entry name" value="ABC transporter involved in vitamin B12 uptake, BtuC"/>
    <property type="match status" value="1"/>
</dbReference>
<protein>
    <submittedName>
        <fullName evidence="9">Iron complex transport system permease protein</fullName>
    </submittedName>
</protein>
<dbReference type="AlphaFoldDB" id="A0A1W6P3U5"/>
<gene>
    <name evidence="9" type="primary">fhuB</name>
    <name evidence="9" type="ORF">BVG79_p1000205</name>
</gene>
<evidence type="ECO:0000256" key="4">
    <source>
        <dbReference type="ARBA" id="ARBA00022475"/>
    </source>
</evidence>
<keyword evidence="3" id="KW-0813">Transport</keyword>
<feature type="transmembrane region" description="Helical" evidence="8">
    <location>
        <begin position="165"/>
        <end position="186"/>
    </location>
</feature>
<keyword evidence="7 8" id="KW-0472">Membrane</keyword>
<evidence type="ECO:0000256" key="8">
    <source>
        <dbReference type="SAM" id="Phobius"/>
    </source>
</evidence>
<feature type="transmembrane region" description="Helical" evidence="8">
    <location>
        <begin position="76"/>
        <end position="96"/>
    </location>
</feature>
<accession>A0A1W6P3U5</accession>
<keyword evidence="5 8" id="KW-0812">Transmembrane</keyword>
<dbReference type="InterPro" id="IPR000522">
    <property type="entry name" value="ABC_transptr_permease_BtuC"/>
</dbReference>
<dbReference type="Gene3D" id="1.10.3470.10">
    <property type="entry name" value="ABC transporter involved in vitamin B12 uptake, BtuC"/>
    <property type="match status" value="1"/>
</dbReference>
<dbReference type="Proteomes" id="UP000242447">
    <property type="component" value="Plasmid unnamed1"/>
</dbReference>
<feature type="transmembrane region" description="Helical" evidence="8">
    <location>
        <begin position="255"/>
        <end position="281"/>
    </location>
</feature>
<dbReference type="RefSeq" id="WP_085787567.1">
    <property type="nucleotide sequence ID" value="NZ_CP019938.1"/>
</dbReference>
<evidence type="ECO:0000256" key="2">
    <source>
        <dbReference type="ARBA" id="ARBA00007935"/>
    </source>
</evidence>
<evidence type="ECO:0000313" key="10">
    <source>
        <dbReference type="Proteomes" id="UP000242447"/>
    </source>
</evidence>
<keyword evidence="4" id="KW-1003">Cell membrane</keyword>
<geneLocation type="plasmid" evidence="9">
    <name>unnamed1</name>
</geneLocation>
<dbReference type="GO" id="GO:0022857">
    <property type="term" value="F:transmembrane transporter activity"/>
    <property type="evidence" value="ECO:0007669"/>
    <property type="project" value="InterPro"/>
</dbReference>
<evidence type="ECO:0000313" key="9">
    <source>
        <dbReference type="EMBL" id="ARO16007.1"/>
    </source>
</evidence>
<keyword evidence="10" id="KW-1185">Reference proteome</keyword>
<comment type="similarity">
    <text evidence="2">Belongs to the binding-protein-dependent transport system permease family. FecCD subfamily.</text>
</comment>
<dbReference type="GO" id="GO:0033214">
    <property type="term" value="P:siderophore-iron import into cell"/>
    <property type="evidence" value="ECO:0007669"/>
    <property type="project" value="TreeGrafter"/>
</dbReference>
<feature type="transmembrane region" description="Helical" evidence="8">
    <location>
        <begin position="108"/>
        <end position="127"/>
    </location>
</feature>
<comment type="subcellular location">
    <subcellularLocation>
        <location evidence="1">Cell membrane</location>
        <topology evidence="1">Multi-pass membrane protein</topology>
    </subcellularLocation>
</comment>
<feature type="transmembrane region" description="Helical" evidence="8">
    <location>
        <begin position="293"/>
        <end position="311"/>
    </location>
</feature>
<evidence type="ECO:0000256" key="1">
    <source>
        <dbReference type="ARBA" id="ARBA00004651"/>
    </source>
</evidence>
<keyword evidence="9" id="KW-0614">Plasmid</keyword>
<evidence type="ECO:0000256" key="3">
    <source>
        <dbReference type="ARBA" id="ARBA00022448"/>
    </source>
</evidence>
<dbReference type="CDD" id="cd06550">
    <property type="entry name" value="TM_ABC_iron-siderophores_like"/>
    <property type="match status" value="1"/>
</dbReference>
<dbReference type="InterPro" id="IPR037294">
    <property type="entry name" value="ABC_BtuC-like"/>
</dbReference>
<evidence type="ECO:0000256" key="5">
    <source>
        <dbReference type="ARBA" id="ARBA00022692"/>
    </source>
</evidence>
<proteinExistence type="inferred from homology"/>
<evidence type="ECO:0000256" key="6">
    <source>
        <dbReference type="ARBA" id="ARBA00022989"/>
    </source>
</evidence>